<dbReference type="PANTHER" id="PTHR23501">
    <property type="entry name" value="MAJOR FACILITATOR SUPERFAMILY"/>
    <property type="match status" value="1"/>
</dbReference>
<feature type="transmembrane region" description="Helical" evidence="6">
    <location>
        <begin position="154"/>
        <end position="176"/>
    </location>
</feature>
<evidence type="ECO:0000256" key="5">
    <source>
        <dbReference type="SAM" id="MobiDB-lite"/>
    </source>
</evidence>
<feature type="transmembrane region" description="Helical" evidence="6">
    <location>
        <begin position="20"/>
        <end position="41"/>
    </location>
</feature>
<dbReference type="RefSeq" id="XP_018036461.1">
    <property type="nucleotide sequence ID" value="XM_018180905.1"/>
</dbReference>
<organism evidence="8 9">
    <name type="scientific">Paraphaeosphaeria sporulosa</name>
    <dbReference type="NCBI Taxonomy" id="1460663"/>
    <lineage>
        <taxon>Eukaryota</taxon>
        <taxon>Fungi</taxon>
        <taxon>Dikarya</taxon>
        <taxon>Ascomycota</taxon>
        <taxon>Pezizomycotina</taxon>
        <taxon>Dothideomycetes</taxon>
        <taxon>Pleosporomycetidae</taxon>
        <taxon>Pleosporales</taxon>
        <taxon>Massarineae</taxon>
        <taxon>Didymosphaeriaceae</taxon>
        <taxon>Paraphaeosphaeria</taxon>
    </lineage>
</organism>
<dbReference type="Proteomes" id="UP000077069">
    <property type="component" value="Unassembled WGS sequence"/>
</dbReference>
<keyword evidence="4 6" id="KW-0472">Membrane</keyword>
<dbReference type="Pfam" id="PF07690">
    <property type="entry name" value="MFS_1"/>
    <property type="match status" value="1"/>
</dbReference>
<protein>
    <submittedName>
        <fullName evidence="8">MFS multidrug transporter-like protein</fullName>
    </submittedName>
</protein>
<feature type="transmembrane region" description="Helical" evidence="6">
    <location>
        <begin position="265"/>
        <end position="282"/>
    </location>
</feature>
<evidence type="ECO:0000259" key="7">
    <source>
        <dbReference type="PROSITE" id="PS50850"/>
    </source>
</evidence>
<evidence type="ECO:0000256" key="3">
    <source>
        <dbReference type="ARBA" id="ARBA00022989"/>
    </source>
</evidence>
<dbReference type="Gene3D" id="1.20.1250.20">
    <property type="entry name" value="MFS general substrate transporter like domains"/>
    <property type="match status" value="1"/>
</dbReference>
<comment type="subcellular location">
    <subcellularLocation>
        <location evidence="1">Membrane</location>
        <topology evidence="1">Multi-pass membrane protein</topology>
    </subcellularLocation>
</comment>
<feature type="transmembrane region" description="Helical" evidence="6">
    <location>
        <begin position="374"/>
        <end position="398"/>
    </location>
</feature>
<evidence type="ECO:0000256" key="4">
    <source>
        <dbReference type="ARBA" id="ARBA00023136"/>
    </source>
</evidence>
<feature type="region of interest" description="Disordered" evidence="5">
    <location>
        <begin position="539"/>
        <end position="559"/>
    </location>
</feature>
<dbReference type="EMBL" id="KV441552">
    <property type="protein sequence ID" value="OAG06096.1"/>
    <property type="molecule type" value="Genomic_DNA"/>
</dbReference>
<accession>A0A177CFH5</accession>
<keyword evidence="9" id="KW-1185">Reference proteome</keyword>
<evidence type="ECO:0000256" key="6">
    <source>
        <dbReference type="SAM" id="Phobius"/>
    </source>
</evidence>
<evidence type="ECO:0000313" key="9">
    <source>
        <dbReference type="Proteomes" id="UP000077069"/>
    </source>
</evidence>
<feature type="transmembrane region" description="Helical" evidence="6">
    <location>
        <begin position="121"/>
        <end position="142"/>
    </location>
</feature>
<evidence type="ECO:0000313" key="8">
    <source>
        <dbReference type="EMBL" id="OAG06096.1"/>
    </source>
</evidence>
<feature type="transmembrane region" description="Helical" evidence="6">
    <location>
        <begin position="182"/>
        <end position="202"/>
    </location>
</feature>
<keyword evidence="3 6" id="KW-1133">Transmembrane helix</keyword>
<feature type="domain" description="Major facilitator superfamily (MFS) profile" evidence="7">
    <location>
        <begin position="15"/>
        <end position="495"/>
    </location>
</feature>
<feature type="transmembrane region" description="Helical" evidence="6">
    <location>
        <begin position="233"/>
        <end position="253"/>
    </location>
</feature>
<keyword evidence="2 6" id="KW-0812">Transmembrane</keyword>
<gene>
    <name evidence="8" type="ORF">CC84DRAFT_1187123</name>
</gene>
<dbReference type="InterPro" id="IPR011701">
    <property type="entry name" value="MFS"/>
</dbReference>
<feature type="transmembrane region" description="Helical" evidence="6">
    <location>
        <begin position="308"/>
        <end position="328"/>
    </location>
</feature>
<dbReference type="InterPro" id="IPR020846">
    <property type="entry name" value="MFS_dom"/>
</dbReference>
<feature type="transmembrane region" description="Helical" evidence="6">
    <location>
        <begin position="95"/>
        <end position="115"/>
    </location>
</feature>
<feature type="compositionally biased region" description="Basic and acidic residues" evidence="5">
    <location>
        <begin position="539"/>
        <end position="551"/>
    </location>
</feature>
<dbReference type="OrthoDB" id="440553at2759"/>
<dbReference type="SUPFAM" id="SSF103473">
    <property type="entry name" value="MFS general substrate transporter"/>
    <property type="match status" value="1"/>
</dbReference>
<dbReference type="GO" id="GO:0005886">
    <property type="term" value="C:plasma membrane"/>
    <property type="evidence" value="ECO:0007669"/>
    <property type="project" value="TreeGrafter"/>
</dbReference>
<evidence type="ECO:0000256" key="2">
    <source>
        <dbReference type="ARBA" id="ARBA00022692"/>
    </source>
</evidence>
<dbReference type="GO" id="GO:0022857">
    <property type="term" value="F:transmembrane transporter activity"/>
    <property type="evidence" value="ECO:0007669"/>
    <property type="project" value="InterPro"/>
</dbReference>
<sequence length="559" mass="60603">MEHSGLLSGWRLRAVTSSIALAMFLVNIEVSVVATSLVAIVDDLQGFNRIGWVVTSYLVTYTSMYPHIFRPHIADTTQGLIIIWSKFSNAWGRKTCMVCALFLFVAFSGACGGSQSMTQLIIFRSFQGVGAAGCVSLGLTIAYEMVAEHDYPKYAAIISSFSAFGSLVGPLLGGAFSEKVSWRWIFLINVPVGSLICVLLFFSIPNRFPYQNQPIATSRDGVHRSKLARSRSLDLLGAFCLLGASLLLVTALLEAGVTFKWKSAPTISLFTLSGILWIAFVLQEYRLSKSVHTTTEPIFPWEFFQNRAWVGTLMLSLLSGAPYIVEIIDIPQRFQTLGVDAFGAGVRLIPFNLLIALGAVAVNIVAGKSGIPPIVLLSVGVAFQLTGVCLLSTLTSVTSIPSAIYGYQVLTGLGIGIMFGLCLVLPPAVAKSRDLALCAGAVLQFRVLGGALALAVATTVWNNYATTRLQHLLPPDQLSMILKSTGAVSLLPEPAKRQVMEVLVRSYNQRTRVLIGFTAAQFVAVMMLWRRPQISFTQKDSKKTEKTEHSSITDAALKS</sequence>
<proteinExistence type="predicted"/>
<dbReference type="PANTHER" id="PTHR23501:SF43">
    <property type="entry name" value="MULTIDRUG TRANSPORTER, PUTATIVE (AFU_ORTHOLOGUE AFUA_6G03040)-RELATED"/>
    <property type="match status" value="1"/>
</dbReference>
<evidence type="ECO:0000256" key="1">
    <source>
        <dbReference type="ARBA" id="ARBA00004141"/>
    </source>
</evidence>
<dbReference type="InterPro" id="IPR036259">
    <property type="entry name" value="MFS_trans_sf"/>
</dbReference>
<feature type="transmembrane region" description="Helical" evidence="6">
    <location>
        <begin position="437"/>
        <end position="461"/>
    </location>
</feature>
<reference evidence="8 9" key="1">
    <citation type="submission" date="2016-05" db="EMBL/GenBank/DDBJ databases">
        <title>Comparative analysis of secretome profiles of manganese(II)-oxidizing ascomycete fungi.</title>
        <authorList>
            <consortium name="DOE Joint Genome Institute"/>
            <person name="Zeiner C.A."/>
            <person name="Purvine S.O."/>
            <person name="Zink E.M."/>
            <person name="Wu S."/>
            <person name="Pasa-Tolic L."/>
            <person name="Chaput D.L."/>
            <person name="Haridas S."/>
            <person name="Grigoriev I.V."/>
            <person name="Santelli C.M."/>
            <person name="Hansel C.M."/>
        </authorList>
    </citation>
    <scope>NUCLEOTIDE SEQUENCE [LARGE SCALE GENOMIC DNA]</scope>
    <source>
        <strain evidence="8 9">AP3s5-JAC2a</strain>
    </source>
</reference>
<dbReference type="PROSITE" id="PS50850">
    <property type="entry name" value="MFS"/>
    <property type="match status" value="1"/>
</dbReference>
<feature type="transmembrane region" description="Helical" evidence="6">
    <location>
        <begin position="404"/>
        <end position="425"/>
    </location>
</feature>
<dbReference type="GeneID" id="28764391"/>
<dbReference type="InParanoid" id="A0A177CFH5"/>
<dbReference type="PRINTS" id="PR01036">
    <property type="entry name" value="TCRTETB"/>
</dbReference>
<feature type="transmembrane region" description="Helical" evidence="6">
    <location>
        <begin position="348"/>
        <end position="367"/>
    </location>
</feature>
<feature type="transmembrane region" description="Helical" evidence="6">
    <location>
        <begin position="513"/>
        <end position="529"/>
    </location>
</feature>
<name>A0A177CFH5_9PLEO</name>
<dbReference type="AlphaFoldDB" id="A0A177CFH5"/>